<dbReference type="InterPro" id="IPR012334">
    <property type="entry name" value="Pectin_lyas_fold"/>
</dbReference>
<protein>
    <recommendedName>
        <fullName evidence="2">Pectate lyase superfamily protein</fullName>
    </recommendedName>
</protein>
<reference evidence="1" key="1">
    <citation type="submission" date="2016-02" db="EMBL/GenBank/DDBJ databases">
        <authorList>
            <person name="Wen L."/>
            <person name="He K."/>
            <person name="Yang H."/>
        </authorList>
    </citation>
    <scope>NUCLEOTIDE SEQUENCE</scope>
    <source>
        <strain evidence="1">AKPRH074763</strain>
    </source>
</reference>
<evidence type="ECO:0008006" key="2">
    <source>
        <dbReference type="Google" id="ProtNLM"/>
    </source>
</evidence>
<accession>A0A193SEZ1</accession>
<organism evidence="1">
    <name type="scientific">Klebsiella pneumoniae</name>
    <dbReference type="NCBI Taxonomy" id="573"/>
    <lineage>
        <taxon>Bacteria</taxon>
        <taxon>Pseudomonadati</taxon>
        <taxon>Pseudomonadota</taxon>
        <taxon>Gammaproteobacteria</taxon>
        <taxon>Enterobacterales</taxon>
        <taxon>Enterobacteriaceae</taxon>
        <taxon>Klebsiella/Raoultella group</taxon>
        <taxon>Klebsiella</taxon>
        <taxon>Klebsiella pneumoniae complex</taxon>
    </lineage>
</organism>
<dbReference type="InterPro" id="IPR011050">
    <property type="entry name" value="Pectin_lyase_fold/virulence"/>
</dbReference>
<sequence>MNQSRREFIAKTTTLLLFTKFNVNIALASDQTYMDRIEKIINSATNINLNKGQLKILYGNILPNGLDQTSELQKEINGIKNNTIYIMHPGVFNIKSIIIPSLENVIFIFTGVTFKLLKNTSPLDHEMVRFTSLKNSIVCDLKTDGNRDNAIDTNLNDPSWYGRCLNWRLGDNSKNVYFSNTTMLNALYCGSQWGKNINNVILDGIKYDNIGEHVFYISGKGGGNNSNITFRNIEGGSLGINPRNRIKKHETFFLKSAQSIGPNSNFTIYNANFSPTKKASYAGVLICTGDLIYTTIKKVKINGNIDAVIYPYNDSSFVTMDDITLTSDNSHTRLIYSYVKNVKIIKWKASKLNFEGSITKQPYMQLFTSISDSTFSILQFSEVKATTFHGIHNTELNNVKFTNPIEANELNTIITFLNCNYQPTKQIRNFKSLNQQDTNDLFEKIKNKNRIIKLPNNGYQLH</sequence>
<dbReference type="EMBL" id="LT174590">
    <property type="protein sequence ID" value="CZQ25148.1"/>
    <property type="molecule type" value="Genomic_DNA"/>
</dbReference>
<dbReference type="SUPFAM" id="SSF51126">
    <property type="entry name" value="Pectin lyase-like"/>
    <property type="match status" value="1"/>
</dbReference>
<dbReference type="AlphaFoldDB" id="A0A193SEZ1"/>
<dbReference type="Gene3D" id="2.160.20.10">
    <property type="entry name" value="Single-stranded right-handed beta-helix, Pectin lyase-like"/>
    <property type="match status" value="1"/>
</dbReference>
<evidence type="ECO:0000313" key="1">
    <source>
        <dbReference type="EMBL" id="CZQ25148.1"/>
    </source>
</evidence>
<dbReference type="RefSeq" id="WP_078405599.1">
    <property type="nucleotide sequence ID" value="NZ_CAYACU010000009.1"/>
</dbReference>
<reference evidence="1" key="2">
    <citation type="submission" date="2016-06" db="EMBL/GenBank/DDBJ databases">
        <title>Towards a vaccine: An investigation of Klebsiella pneumoniae surface antigens.</title>
        <authorList>
            <person name="Follador R."/>
            <person name="Heinz E."/>
            <person name="Wyres K.L."/>
            <person name="Ellington M.J."/>
            <person name="Kowarik M."/>
            <person name="Holt K.E."/>
            <person name="Thomson N.R."/>
        </authorList>
    </citation>
    <scope>NUCLEOTIDE SEQUENCE</scope>
    <source>
        <strain evidence="1">AKPRH074763</strain>
    </source>
</reference>
<name>A0A193SEZ1_KLEPN</name>
<proteinExistence type="predicted"/>